<sequence length="534" mass="60933">FHSDGRWEMSQLRLLSPNIYERINVSGEVLTPRLVDKVRSVLNAKGPKTCRDLGLSAQLESIEHVSNVDFSALPAFVKASCDPRLAEHATNKGCKFACSTSSVTTALSNVYFAVGQHRPVDTSYLSPCYRRLPRKMTYGAKLPASILLHRSSDKLWMMDNNSTPSTAESRILMDLGKSLEHKLTLDHEYYARLVLKNAIVAPLPVSQPGSSADLFISRHESFAFTQIGNIMVRSQLDCSDPLLPLPNQTFDLKTRAVVAVRHNLSTYEQHLAYEISTLKGEFNSFERELYDLSRTAMLKYSFQVRLGRMHGVFIAYHNTSKFFGFEYLSLEEMDRILFGDSRAADRMFDISVKLLERMLSEIVNDFSNEQALKLTFRAPQSPLGRLQVYVELDPRMSDKLTEEELHRRLKDEFGLIMPEGATIGAAQTRYDECLKESELQSQVSYDILPLYEKASAGRLFLYTLSVDNFINGKKIESHKDWLRLSSPRSKLTTQYRFLNETSLGPLCIAREYWYAMKEGDRDGKDHGPRLFMYK</sequence>
<dbReference type="PANTHER" id="PTHR31014">
    <property type="entry name" value="MITOCHONDRIAL TRANSLATION SYSTEM COMPONENT PET127-RELATED"/>
    <property type="match status" value="1"/>
</dbReference>
<dbReference type="InterPro" id="IPR013943">
    <property type="entry name" value="Pet127"/>
</dbReference>
<evidence type="ECO:0000313" key="1">
    <source>
        <dbReference type="EMBL" id="CRZ10070.1"/>
    </source>
</evidence>
<dbReference type="GO" id="GO:0000964">
    <property type="term" value="P:mitochondrial RNA 5'-end processing"/>
    <property type="evidence" value="ECO:0007669"/>
    <property type="project" value="TreeGrafter"/>
</dbReference>
<reference evidence="1" key="1">
    <citation type="submission" date="2015-04" db="EMBL/GenBank/DDBJ databases">
        <title>The genome sequence of the plant pathogenic Rhizarian Plasmodiophora brassicae reveals insights in its biotrophic life cycle and the origin of chitin synthesis.</title>
        <authorList>
            <person name="Schwelm A."/>
            <person name="Fogelqvist J."/>
            <person name="Knaust A."/>
            <person name="Julke S."/>
            <person name="Lilja T."/>
            <person name="Dhandapani V."/>
            <person name="Bonilla-Rosso G."/>
            <person name="Karlsson M."/>
            <person name="Shevchenko A."/>
            <person name="Choi S.R."/>
            <person name="Kim H.G."/>
            <person name="Park J.Y."/>
            <person name="Lim Y.P."/>
            <person name="Ludwig-Muller J."/>
            <person name="Dixelius C."/>
        </authorList>
    </citation>
    <scope>NUCLEOTIDE SEQUENCE</scope>
    <source>
        <tissue evidence="1">Potato root galls</tissue>
    </source>
</reference>
<protein>
    <recommendedName>
        <fullName evidence="2">Pet127-domain-containing protein</fullName>
    </recommendedName>
</protein>
<dbReference type="EMBL" id="HACM01009628">
    <property type="protein sequence ID" value="CRZ10070.1"/>
    <property type="molecule type" value="Transcribed_RNA"/>
</dbReference>
<accession>A0A0H5R7E2</accession>
<organism evidence="1">
    <name type="scientific">Spongospora subterranea</name>
    <dbReference type="NCBI Taxonomy" id="70186"/>
    <lineage>
        <taxon>Eukaryota</taxon>
        <taxon>Sar</taxon>
        <taxon>Rhizaria</taxon>
        <taxon>Endomyxa</taxon>
        <taxon>Phytomyxea</taxon>
        <taxon>Plasmodiophorida</taxon>
        <taxon>Plasmodiophoridae</taxon>
        <taxon>Spongospora</taxon>
    </lineage>
</organism>
<dbReference type="Pfam" id="PF08634">
    <property type="entry name" value="Pet127"/>
    <property type="match status" value="1"/>
</dbReference>
<dbReference type="GO" id="GO:0005740">
    <property type="term" value="C:mitochondrial envelope"/>
    <property type="evidence" value="ECO:0007669"/>
    <property type="project" value="TreeGrafter"/>
</dbReference>
<name>A0A0H5R7E2_9EUKA</name>
<evidence type="ECO:0008006" key="2">
    <source>
        <dbReference type="Google" id="ProtNLM"/>
    </source>
</evidence>
<proteinExistence type="predicted"/>
<feature type="non-terminal residue" evidence="1">
    <location>
        <position position="1"/>
    </location>
</feature>
<dbReference type="AlphaFoldDB" id="A0A0H5R7E2"/>
<dbReference type="PANTHER" id="PTHR31014:SF0">
    <property type="entry name" value="MITOCHONDRIAL TRANSLATION SYSTEM COMPONENT PET127-RELATED"/>
    <property type="match status" value="1"/>
</dbReference>